<accession>A0A9P9YYJ5</accession>
<evidence type="ECO:0000313" key="1">
    <source>
        <dbReference type="EMBL" id="KAI8045128.1"/>
    </source>
</evidence>
<keyword evidence="2" id="KW-1185">Reference proteome</keyword>
<sequence>MDFSTSMSMLLGAQIRFLFSWTAQSGSVRVSHSPRRTLCRATPDLSSSRLDRQCPAVRT</sequence>
<dbReference type="Proteomes" id="UP001059596">
    <property type="component" value="Chromosome 3R"/>
</dbReference>
<organism evidence="1 2">
    <name type="scientific">Drosophila gunungcola</name>
    <name type="common">fruit fly</name>
    <dbReference type="NCBI Taxonomy" id="103775"/>
    <lineage>
        <taxon>Eukaryota</taxon>
        <taxon>Metazoa</taxon>
        <taxon>Ecdysozoa</taxon>
        <taxon>Arthropoda</taxon>
        <taxon>Hexapoda</taxon>
        <taxon>Insecta</taxon>
        <taxon>Pterygota</taxon>
        <taxon>Neoptera</taxon>
        <taxon>Endopterygota</taxon>
        <taxon>Diptera</taxon>
        <taxon>Brachycera</taxon>
        <taxon>Muscomorpha</taxon>
        <taxon>Ephydroidea</taxon>
        <taxon>Drosophilidae</taxon>
        <taxon>Drosophila</taxon>
        <taxon>Sophophora</taxon>
    </lineage>
</organism>
<name>A0A9P9YYJ5_9MUSC</name>
<comment type="caution">
    <text evidence="1">The sequence shown here is derived from an EMBL/GenBank/DDBJ whole genome shotgun (WGS) entry which is preliminary data.</text>
</comment>
<dbReference type="AlphaFoldDB" id="A0A9P9YYJ5"/>
<proteinExistence type="predicted"/>
<evidence type="ECO:0000313" key="2">
    <source>
        <dbReference type="Proteomes" id="UP001059596"/>
    </source>
</evidence>
<protein>
    <submittedName>
        <fullName evidence="1">Uncharacterized protein</fullName>
    </submittedName>
</protein>
<dbReference type="EMBL" id="JAMKOV010000001">
    <property type="protein sequence ID" value="KAI8045128.1"/>
    <property type="molecule type" value="Genomic_DNA"/>
</dbReference>
<reference evidence="1" key="1">
    <citation type="journal article" date="2023" name="Genome Biol. Evol.">
        <title>Long-read-based Genome Assembly of Drosophila gunungcola Reveals Fewer Chemosensory Genes in Flower-breeding Species.</title>
        <authorList>
            <person name="Negi A."/>
            <person name="Liao B.Y."/>
            <person name="Yeh S.D."/>
        </authorList>
    </citation>
    <scope>NUCLEOTIDE SEQUENCE</scope>
    <source>
        <strain evidence="1">Sukarami</strain>
    </source>
</reference>
<gene>
    <name evidence="1" type="ORF">M5D96_001307</name>
</gene>